<keyword evidence="1" id="KW-0677">Repeat</keyword>
<sequence length="355" mass="39852">MSPSINRRRFLATTAAITAPAIITSKRTQAQDVIGSGDYQFQFQHGWPQLPDQFRWQTTHNVTVAPDNRLFVIHEGKSDLKDHPSIFVFDEDGRFIKAFGQQFQGGGHGLDIRVESGTPYLYVSGYQHLKTICKLTLDGEVVWQRFAPMESGKYAEGEASNPEGVWGRDRFMPTNFAFLDDGDFLVADGYGAYVVHRYDADGQWKGFFGGAGKGDGTFNLPHGIWIDKRNEAAPTIVVADRAHHTLQLFDMEQNYLRTIDGFGLPANINTHGDLMLVPELVARVSLLDQDYKTVVTLGDDRDRVSADKKRTIRSTPDKWQPGKFVHPHDACFDNNGDLFVAEWVATGRITKLTRV</sequence>
<dbReference type="Gene3D" id="2.120.10.30">
    <property type="entry name" value="TolB, C-terminal domain"/>
    <property type="match status" value="1"/>
</dbReference>
<protein>
    <submittedName>
        <fullName evidence="3">Peptidase</fullName>
    </submittedName>
</protein>
<name>A0ABT7PD79_9BACT</name>
<dbReference type="PANTHER" id="PTHR24104:SF25">
    <property type="entry name" value="PROTEIN LIN-41"/>
    <property type="match status" value="1"/>
</dbReference>
<dbReference type="InterPro" id="IPR050952">
    <property type="entry name" value="TRIM-NHL_E3_ligases"/>
</dbReference>
<evidence type="ECO:0000313" key="4">
    <source>
        <dbReference type="Proteomes" id="UP001239462"/>
    </source>
</evidence>
<dbReference type="PANTHER" id="PTHR24104">
    <property type="entry name" value="E3 UBIQUITIN-PROTEIN LIGASE NHLRC1-RELATED"/>
    <property type="match status" value="1"/>
</dbReference>
<proteinExistence type="predicted"/>
<dbReference type="EMBL" id="JASZZN010000002">
    <property type="protein sequence ID" value="MDM4014432.1"/>
    <property type="molecule type" value="Genomic_DNA"/>
</dbReference>
<gene>
    <name evidence="3" type="ORF">QTN89_03240</name>
</gene>
<dbReference type="PROSITE" id="PS51318">
    <property type="entry name" value="TAT"/>
    <property type="match status" value="1"/>
</dbReference>
<dbReference type="SUPFAM" id="SSF101898">
    <property type="entry name" value="NHL repeat"/>
    <property type="match status" value="1"/>
</dbReference>
<evidence type="ECO:0000313" key="3">
    <source>
        <dbReference type="EMBL" id="MDM4014432.1"/>
    </source>
</evidence>
<evidence type="ECO:0000256" key="1">
    <source>
        <dbReference type="ARBA" id="ARBA00022737"/>
    </source>
</evidence>
<comment type="caution">
    <text evidence="3">The sequence shown here is derived from an EMBL/GenBank/DDBJ whole genome shotgun (WGS) entry which is preliminary data.</text>
</comment>
<dbReference type="InterPro" id="IPR001258">
    <property type="entry name" value="NHL_repeat"/>
</dbReference>
<dbReference type="PROSITE" id="PS51125">
    <property type="entry name" value="NHL"/>
    <property type="match status" value="1"/>
</dbReference>
<dbReference type="RefSeq" id="WP_289162197.1">
    <property type="nucleotide sequence ID" value="NZ_JASZZN010000002.1"/>
</dbReference>
<accession>A0ABT7PD79</accession>
<organism evidence="3 4">
    <name type="scientific">Roseiconus lacunae</name>
    <dbReference type="NCBI Taxonomy" id="2605694"/>
    <lineage>
        <taxon>Bacteria</taxon>
        <taxon>Pseudomonadati</taxon>
        <taxon>Planctomycetota</taxon>
        <taxon>Planctomycetia</taxon>
        <taxon>Pirellulales</taxon>
        <taxon>Pirellulaceae</taxon>
        <taxon>Roseiconus</taxon>
    </lineage>
</organism>
<keyword evidence="4" id="KW-1185">Reference proteome</keyword>
<evidence type="ECO:0000256" key="2">
    <source>
        <dbReference type="PROSITE-ProRule" id="PRU00504"/>
    </source>
</evidence>
<feature type="repeat" description="NHL" evidence="2">
    <location>
        <begin position="205"/>
        <end position="252"/>
    </location>
</feature>
<reference evidence="3 4" key="1">
    <citation type="submission" date="2023-06" db="EMBL/GenBank/DDBJ databases">
        <title>Roseiconus lacunae JC819 isolated from Gulf of Mannar region, Tamil Nadu.</title>
        <authorList>
            <person name="Pk S."/>
            <person name="Ch S."/>
            <person name="Ch V.R."/>
        </authorList>
    </citation>
    <scope>NUCLEOTIDE SEQUENCE [LARGE SCALE GENOMIC DNA]</scope>
    <source>
        <strain evidence="3 4">JC819</strain>
    </source>
</reference>
<dbReference type="Proteomes" id="UP001239462">
    <property type="component" value="Unassembled WGS sequence"/>
</dbReference>
<dbReference type="InterPro" id="IPR006311">
    <property type="entry name" value="TAT_signal"/>
</dbReference>
<dbReference type="InterPro" id="IPR011042">
    <property type="entry name" value="6-blade_b-propeller_TolB-like"/>
</dbReference>